<protein>
    <submittedName>
        <fullName evidence="2">(rape) hypothetical protein</fullName>
    </submittedName>
</protein>
<reference evidence="2" key="1">
    <citation type="submission" date="2021-01" db="EMBL/GenBank/DDBJ databases">
        <authorList>
            <consortium name="Genoscope - CEA"/>
            <person name="William W."/>
        </authorList>
    </citation>
    <scope>NUCLEOTIDE SEQUENCE</scope>
</reference>
<dbReference type="Proteomes" id="UP001295469">
    <property type="component" value="Chromosome C03"/>
</dbReference>
<gene>
    <name evidence="2" type="ORF">DARMORV10_C03P69680.1</name>
</gene>
<feature type="region of interest" description="Disordered" evidence="1">
    <location>
        <begin position="15"/>
        <end position="77"/>
    </location>
</feature>
<dbReference type="EMBL" id="HG994367">
    <property type="protein sequence ID" value="CAF1708641.1"/>
    <property type="molecule type" value="Genomic_DNA"/>
</dbReference>
<evidence type="ECO:0000313" key="2">
    <source>
        <dbReference type="EMBL" id="CAF1708641.1"/>
    </source>
</evidence>
<dbReference type="AlphaFoldDB" id="A0A816IJ13"/>
<feature type="compositionally biased region" description="Polar residues" evidence="1">
    <location>
        <begin position="45"/>
        <end position="54"/>
    </location>
</feature>
<accession>A0A816IJ13</accession>
<organism evidence="2">
    <name type="scientific">Brassica napus</name>
    <name type="common">Rape</name>
    <dbReference type="NCBI Taxonomy" id="3708"/>
    <lineage>
        <taxon>Eukaryota</taxon>
        <taxon>Viridiplantae</taxon>
        <taxon>Streptophyta</taxon>
        <taxon>Embryophyta</taxon>
        <taxon>Tracheophyta</taxon>
        <taxon>Spermatophyta</taxon>
        <taxon>Magnoliopsida</taxon>
        <taxon>eudicotyledons</taxon>
        <taxon>Gunneridae</taxon>
        <taxon>Pentapetalae</taxon>
        <taxon>rosids</taxon>
        <taxon>malvids</taxon>
        <taxon>Brassicales</taxon>
        <taxon>Brassicaceae</taxon>
        <taxon>Brassiceae</taxon>
        <taxon>Brassica</taxon>
    </lineage>
</organism>
<name>A0A816IJ13_BRANA</name>
<feature type="compositionally biased region" description="Basic and acidic residues" evidence="1">
    <location>
        <begin position="20"/>
        <end position="29"/>
    </location>
</feature>
<evidence type="ECO:0000256" key="1">
    <source>
        <dbReference type="SAM" id="MobiDB-lite"/>
    </source>
</evidence>
<sequence length="77" mass="8695">MLVLLSLLEVVEGELGSGEKQTEENHHLLSEPQSATGSHFDDCLSASNNFPSSSNRERRRTTFEAPERRNRRRGQTP</sequence>
<proteinExistence type="predicted"/>